<name>A0A645BDM6_9ZZZZ</name>
<organism evidence="1">
    <name type="scientific">bioreactor metagenome</name>
    <dbReference type="NCBI Taxonomy" id="1076179"/>
    <lineage>
        <taxon>unclassified sequences</taxon>
        <taxon>metagenomes</taxon>
        <taxon>ecological metagenomes</taxon>
    </lineage>
</organism>
<dbReference type="EMBL" id="VSSQ01017470">
    <property type="protein sequence ID" value="MPM59814.1"/>
    <property type="molecule type" value="Genomic_DNA"/>
</dbReference>
<dbReference type="AlphaFoldDB" id="A0A645BDM6"/>
<evidence type="ECO:0000313" key="1">
    <source>
        <dbReference type="EMBL" id="MPM59814.1"/>
    </source>
</evidence>
<gene>
    <name evidence="1" type="ORF">SDC9_106660</name>
</gene>
<proteinExistence type="predicted"/>
<protein>
    <submittedName>
        <fullName evidence="1">Uncharacterized protein</fullName>
    </submittedName>
</protein>
<sequence length="95" mass="11279">MEQKYYLRIENDTFGFVIEDMHEIIKTDILIDNEDYKLFFEKQSQGKQFKLKEIPIGNGLFDYIEEYTLEVIEVPTKPTELERIAALEMALLEVL</sequence>
<accession>A0A645BDM6</accession>
<comment type="caution">
    <text evidence="1">The sequence shown here is derived from an EMBL/GenBank/DDBJ whole genome shotgun (WGS) entry which is preliminary data.</text>
</comment>
<reference evidence="1" key="1">
    <citation type="submission" date="2019-08" db="EMBL/GenBank/DDBJ databases">
        <authorList>
            <person name="Kucharzyk K."/>
            <person name="Murdoch R.W."/>
            <person name="Higgins S."/>
            <person name="Loffler F."/>
        </authorList>
    </citation>
    <scope>NUCLEOTIDE SEQUENCE</scope>
</reference>